<proteinExistence type="predicted"/>
<dbReference type="InterPro" id="IPR001849">
    <property type="entry name" value="PH_domain"/>
</dbReference>
<feature type="region of interest" description="Disordered" evidence="1">
    <location>
        <begin position="205"/>
        <end position="260"/>
    </location>
</feature>
<feature type="region of interest" description="Disordered" evidence="1">
    <location>
        <begin position="138"/>
        <end position="181"/>
    </location>
</feature>
<dbReference type="Proteomes" id="UP000007799">
    <property type="component" value="Unassembled WGS sequence"/>
</dbReference>
<dbReference type="GO" id="GO:0005769">
    <property type="term" value="C:early endosome"/>
    <property type="evidence" value="ECO:0007669"/>
    <property type="project" value="TreeGrafter"/>
</dbReference>
<dbReference type="SMART" id="SM00233">
    <property type="entry name" value="PH"/>
    <property type="match status" value="1"/>
</dbReference>
<dbReference type="SUPFAM" id="SSF50729">
    <property type="entry name" value="PH domain-like"/>
    <property type="match status" value="1"/>
</dbReference>
<reference evidence="3" key="1">
    <citation type="submission" date="2009-08" db="EMBL/GenBank/DDBJ databases">
        <title>Annotation of Salpingoeca rosetta.</title>
        <authorList>
            <consortium name="The Broad Institute Genome Sequencing Platform"/>
            <person name="Russ C."/>
            <person name="Cuomo C."/>
            <person name="Burger G."/>
            <person name="Gray M.W."/>
            <person name="Holland P.W.H."/>
            <person name="King N."/>
            <person name="Lang F.B.F."/>
            <person name="Roger A.J."/>
            <person name="Ruiz-Trillo I."/>
            <person name="Young S.K."/>
            <person name="Zeng Q."/>
            <person name="Gargeya S."/>
            <person name="Alvarado L."/>
            <person name="Berlin A."/>
            <person name="Chapman S.B."/>
            <person name="Chen Z."/>
            <person name="Freedman E."/>
            <person name="Gellesch M."/>
            <person name="Goldberg J."/>
            <person name="Griggs A."/>
            <person name="Gujja S."/>
            <person name="Heilman E."/>
            <person name="Heiman D."/>
            <person name="Howarth C."/>
            <person name="Mehta T."/>
            <person name="Neiman D."/>
            <person name="Pearson M."/>
            <person name="Roberts A."/>
            <person name="Saif S."/>
            <person name="Shea T."/>
            <person name="Shenoy N."/>
            <person name="Sisk P."/>
            <person name="Stolte C."/>
            <person name="Sykes S."/>
            <person name="White J."/>
            <person name="Yandava C."/>
            <person name="Haas B."/>
            <person name="Nusbaum C."/>
            <person name="Birren B."/>
        </authorList>
    </citation>
    <scope>NUCLEOTIDE SEQUENCE [LARGE SCALE GENOMIC DNA]</scope>
    <source>
        <strain evidence="3">ATCC 50818</strain>
    </source>
</reference>
<dbReference type="Gene3D" id="2.30.29.30">
    <property type="entry name" value="Pleckstrin-homology domain (PH domain)/Phosphotyrosine-binding domain (PTB)"/>
    <property type="match status" value="1"/>
</dbReference>
<dbReference type="GO" id="GO:0042147">
    <property type="term" value="P:retrograde transport, endosome to Golgi"/>
    <property type="evidence" value="ECO:0007669"/>
    <property type="project" value="TreeGrafter"/>
</dbReference>
<feature type="compositionally biased region" description="Pro residues" evidence="1">
    <location>
        <begin position="230"/>
        <end position="241"/>
    </location>
</feature>
<feature type="domain" description="PH" evidence="2">
    <location>
        <begin position="17"/>
        <end position="120"/>
    </location>
</feature>
<dbReference type="KEGG" id="sre:PTSG_08452"/>
<dbReference type="OrthoDB" id="10261837at2759"/>
<dbReference type="InParanoid" id="F2UJR1"/>
<dbReference type="CDD" id="cd13288">
    <property type="entry name" value="PH_Ses"/>
    <property type="match status" value="1"/>
</dbReference>
<dbReference type="InterPro" id="IPR011993">
    <property type="entry name" value="PH-like_dom_sf"/>
</dbReference>
<dbReference type="GO" id="GO:0055037">
    <property type="term" value="C:recycling endosome"/>
    <property type="evidence" value="ECO:0007669"/>
    <property type="project" value="TreeGrafter"/>
</dbReference>
<dbReference type="STRING" id="946362.F2UJR1"/>
<dbReference type="Pfam" id="PF00169">
    <property type="entry name" value="PH"/>
    <property type="match status" value="1"/>
</dbReference>
<accession>F2UJR1</accession>
<sequence>MRLNAKELIVFAKTCPRVDKRGYLYKRGVYNTQLRRRFFVLKGNLLFYYRRQEDDEPLGVIVLAGCTVDAGPRVPELGLYTFVINFDLSSSQQPTRSFELAAESDKAMFEWIQAIQYANYEMLRVVVEDLKARVEAAETERAMAGHRPQPQQQEGQSEAGEAALSPVAEADEHEQSSQHHISFGERAHSAGDTHAASAARAHLVGQASSGPHASSISTSSPTSSPTGTGLPPPGSTPPAIPRPYHETMMFKQRTSSRTGG</sequence>
<dbReference type="GO" id="GO:0007032">
    <property type="term" value="P:endosome organization"/>
    <property type="evidence" value="ECO:0007669"/>
    <property type="project" value="TreeGrafter"/>
</dbReference>
<evidence type="ECO:0000259" key="2">
    <source>
        <dbReference type="PROSITE" id="PS50003"/>
    </source>
</evidence>
<dbReference type="eggNOG" id="ENOG502QQ94">
    <property type="taxonomic scope" value="Eukaryota"/>
</dbReference>
<organism evidence="4">
    <name type="scientific">Salpingoeca rosetta (strain ATCC 50818 / BSB-021)</name>
    <dbReference type="NCBI Taxonomy" id="946362"/>
    <lineage>
        <taxon>Eukaryota</taxon>
        <taxon>Choanoflagellata</taxon>
        <taxon>Craspedida</taxon>
        <taxon>Salpingoecidae</taxon>
        <taxon>Salpingoeca</taxon>
    </lineage>
</organism>
<dbReference type="EMBL" id="GL832977">
    <property type="protein sequence ID" value="EGD77360.1"/>
    <property type="molecule type" value="Genomic_DNA"/>
</dbReference>
<dbReference type="PANTHER" id="PTHR22902:SF53">
    <property type="entry name" value="INOSITOL PHOSPHATASE INTERACTING PROTEIN, ISOFORM A"/>
    <property type="match status" value="1"/>
</dbReference>
<keyword evidence="4" id="KW-1185">Reference proteome</keyword>
<dbReference type="PANTHER" id="PTHR22902">
    <property type="entry name" value="SESQUIPEDALIAN"/>
    <property type="match status" value="1"/>
</dbReference>
<protein>
    <recommendedName>
        <fullName evidence="2">PH domain-containing protein</fullName>
    </recommendedName>
</protein>
<dbReference type="FunCoup" id="F2UJR1">
    <property type="interactions" value="198"/>
</dbReference>
<dbReference type="AlphaFoldDB" id="F2UJR1"/>
<feature type="compositionally biased region" description="Low complexity" evidence="1">
    <location>
        <begin position="148"/>
        <end position="163"/>
    </location>
</feature>
<evidence type="ECO:0000313" key="4">
    <source>
        <dbReference type="Proteomes" id="UP000007799"/>
    </source>
</evidence>
<dbReference type="GO" id="GO:0005829">
    <property type="term" value="C:cytosol"/>
    <property type="evidence" value="ECO:0007669"/>
    <property type="project" value="GOC"/>
</dbReference>
<feature type="compositionally biased region" description="Low complexity" evidence="1">
    <location>
        <begin position="208"/>
        <end position="229"/>
    </location>
</feature>
<dbReference type="GO" id="GO:0001881">
    <property type="term" value="P:receptor recycling"/>
    <property type="evidence" value="ECO:0007669"/>
    <property type="project" value="TreeGrafter"/>
</dbReference>
<name>F2UJR1_SALR5</name>
<dbReference type="GeneID" id="16071262"/>
<evidence type="ECO:0000313" key="3">
    <source>
        <dbReference type="EMBL" id="EGD77360.1"/>
    </source>
</evidence>
<gene>
    <name evidence="3" type="ORF">PTSG_08452</name>
</gene>
<evidence type="ECO:0000256" key="1">
    <source>
        <dbReference type="SAM" id="MobiDB-lite"/>
    </source>
</evidence>
<dbReference type="GO" id="GO:0005802">
    <property type="term" value="C:trans-Golgi network"/>
    <property type="evidence" value="ECO:0007669"/>
    <property type="project" value="TreeGrafter"/>
</dbReference>
<dbReference type="PROSITE" id="PS50003">
    <property type="entry name" value="PH_DOMAIN"/>
    <property type="match status" value="1"/>
</dbReference>
<dbReference type="RefSeq" id="XP_004990704.1">
    <property type="nucleotide sequence ID" value="XM_004990647.1"/>
</dbReference>
<dbReference type="InterPro" id="IPR045188">
    <property type="entry name" value="Boi1/Boi2-like"/>
</dbReference>